<evidence type="ECO:0000313" key="1">
    <source>
        <dbReference type="EMBL" id="KAJ8672947.1"/>
    </source>
</evidence>
<name>A0ACC2NPB5_9HYME</name>
<organism evidence="1 2">
    <name type="scientific">Eretmocerus hayati</name>
    <dbReference type="NCBI Taxonomy" id="131215"/>
    <lineage>
        <taxon>Eukaryota</taxon>
        <taxon>Metazoa</taxon>
        <taxon>Ecdysozoa</taxon>
        <taxon>Arthropoda</taxon>
        <taxon>Hexapoda</taxon>
        <taxon>Insecta</taxon>
        <taxon>Pterygota</taxon>
        <taxon>Neoptera</taxon>
        <taxon>Endopterygota</taxon>
        <taxon>Hymenoptera</taxon>
        <taxon>Apocrita</taxon>
        <taxon>Proctotrupomorpha</taxon>
        <taxon>Chalcidoidea</taxon>
        <taxon>Aphelinidae</taxon>
        <taxon>Aphelininae</taxon>
        <taxon>Eretmocerus</taxon>
    </lineage>
</organism>
<dbReference type="EMBL" id="CM056743">
    <property type="protein sequence ID" value="KAJ8672947.1"/>
    <property type="molecule type" value="Genomic_DNA"/>
</dbReference>
<keyword evidence="2" id="KW-1185">Reference proteome</keyword>
<proteinExistence type="predicted"/>
<dbReference type="Proteomes" id="UP001239111">
    <property type="component" value="Chromosome 3"/>
</dbReference>
<accession>A0ACC2NPB5</accession>
<evidence type="ECO:0000313" key="2">
    <source>
        <dbReference type="Proteomes" id="UP001239111"/>
    </source>
</evidence>
<protein>
    <submittedName>
        <fullName evidence="1">Uncharacterized protein</fullName>
    </submittedName>
</protein>
<comment type="caution">
    <text evidence="1">The sequence shown here is derived from an EMBL/GenBank/DDBJ whole genome shotgun (WGS) entry which is preliminary data.</text>
</comment>
<sequence length="212" mass="23908">MNILPPLNIEPPNLRRKGITTSNGSIVRRRATIEINECRDIELYLCKTLRNTSSYVSKRIPYVKESYGDESCTKKAKKRNSGEVSSSKIERSKNPESDSSDDCEVKQSPIKKIKSKKIQQSHLIQVEKRKGSDPEFDDYQEQELPTKVTVTAVIETNEDSQDHEGEKGSGEDVSHGSSHTLQHIIEDEEVEIMSEYGKTDDDTTVESSSESK</sequence>
<reference evidence="1" key="1">
    <citation type="submission" date="2023-04" db="EMBL/GenBank/DDBJ databases">
        <title>A chromosome-level genome assembly of the parasitoid wasp Eretmocerus hayati.</title>
        <authorList>
            <person name="Zhong Y."/>
            <person name="Liu S."/>
            <person name="Liu Y."/>
        </authorList>
    </citation>
    <scope>NUCLEOTIDE SEQUENCE</scope>
    <source>
        <strain evidence="1">ZJU_SS_LIU_2023</strain>
    </source>
</reference>
<gene>
    <name evidence="1" type="ORF">QAD02_004208</name>
</gene>